<dbReference type="Pfam" id="PF16162">
    <property type="entry name" value="KwaB"/>
    <property type="match status" value="1"/>
</dbReference>
<dbReference type="InterPro" id="IPR032359">
    <property type="entry name" value="KwaB-like"/>
</dbReference>
<dbReference type="Proteomes" id="UP000365705">
    <property type="component" value="Unassembled WGS sequence"/>
</dbReference>
<organism evidence="1 2">
    <name type="scientific">Limosilactobacillus mucosae</name>
    <name type="common">Lactobacillus mucosae</name>
    <dbReference type="NCBI Taxonomy" id="97478"/>
    <lineage>
        <taxon>Bacteria</taxon>
        <taxon>Bacillati</taxon>
        <taxon>Bacillota</taxon>
        <taxon>Bacilli</taxon>
        <taxon>Lactobacillales</taxon>
        <taxon>Lactobacillaceae</taxon>
        <taxon>Limosilactobacillus</taxon>
    </lineage>
</organism>
<sequence>MVVMVNSKNQEYSDMCNEMNIDNISLSFVIVEKGNGINPNSFDTYSVNISNKPAFKEKLIGNIVDYIKWFSDKKCLAYDPLKHKDKTFEYLEGKYINEFSEFRRSFGTNPVTNYKDKITDFDFYVLSIKDDSGKDIHIIRKMNGYKKVNEFGIFARINGNKLTQIDDKVIGIDNSVDLIVYDDLIFILNYNSIKKLFNLKGSFQQQVTNILEPVKSSKVIDDYDKFERNIRSNERLMNRLISMKRKGISFDDPLSNRTDVQNTIKDFSLDVSYKNGKIIFDESPDKESVLNLISDYYYRTTQHKRKGIVDE</sequence>
<name>A0A508YKV0_LIMMU</name>
<evidence type="ECO:0000313" key="2">
    <source>
        <dbReference type="Proteomes" id="UP000365705"/>
    </source>
</evidence>
<reference evidence="1 2" key="1">
    <citation type="submission" date="2019-06" db="EMBL/GenBank/DDBJ databases">
        <authorList>
            <person name="Rodrigo-Torres L."/>
            <person name="Arahal R. D."/>
            <person name="Lucena T."/>
        </authorList>
    </citation>
    <scope>NUCLEOTIDE SEQUENCE [LARGE SCALE GENOMIC DNA]</scope>
    <source>
        <strain evidence="1 2">INIA P508</strain>
    </source>
</reference>
<dbReference type="EMBL" id="CABFNH010000010">
    <property type="protein sequence ID" value="VTZ89783.1"/>
    <property type="molecule type" value="Genomic_DNA"/>
</dbReference>
<dbReference type="AlphaFoldDB" id="A0A508YKV0"/>
<protein>
    <recommendedName>
        <fullName evidence="3">DUF4868 domain-containing protein</fullName>
    </recommendedName>
</protein>
<accession>A0A508YKV0</accession>
<evidence type="ECO:0000313" key="1">
    <source>
        <dbReference type="EMBL" id="VTZ89783.1"/>
    </source>
</evidence>
<gene>
    <name evidence="1" type="ORF">LMUP508_00908</name>
</gene>
<proteinExistence type="predicted"/>
<evidence type="ECO:0008006" key="3">
    <source>
        <dbReference type="Google" id="ProtNLM"/>
    </source>
</evidence>